<evidence type="ECO:0000256" key="1">
    <source>
        <dbReference type="SAM" id="MobiDB-lite"/>
    </source>
</evidence>
<protein>
    <submittedName>
        <fullName evidence="2">Uncharacterized protein</fullName>
    </submittedName>
</protein>
<accession>A0A8X6VL34</accession>
<feature type="region of interest" description="Disordered" evidence="1">
    <location>
        <begin position="45"/>
        <end position="111"/>
    </location>
</feature>
<gene>
    <name evidence="2" type="ORF">TNCV_360121</name>
</gene>
<proteinExistence type="predicted"/>
<evidence type="ECO:0000313" key="3">
    <source>
        <dbReference type="Proteomes" id="UP000887159"/>
    </source>
</evidence>
<sequence length="125" mass="13986">MCRSGGKSPPGNSSSDYGTFFLRMIYSIHRGSNVIPSGVGYCRRKQFNSPPQLENQSQCRRKTTQLVSRNETTQLSSRNEQLNSAVGTKQLNSSGENNSTLHCRRPPAPPLQQNRLFLPTNVIQF</sequence>
<evidence type="ECO:0000313" key="2">
    <source>
        <dbReference type="EMBL" id="GFY10145.1"/>
    </source>
</evidence>
<feature type="compositionally biased region" description="Polar residues" evidence="1">
    <location>
        <begin position="47"/>
        <end position="101"/>
    </location>
</feature>
<dbReference type="EMBL" id="BMAU01021295">
    <property type="protein sequence ID" value="GFY10145.1"/>
    <property type="molecule type" value="Genomic_DNA"/>
</dbReference>
<reference evidence="2" key="1">
    <citation type="submission" date="2020-08" db="EMBL/GenBank/DDBJ databases">
        <title>Multicomponent nature underlies the extraordinary mechanical properties of spider dragline silk.</title>
        <authorList>
            <person name="Kono N."/>
            <person name="Nakamura H."/>
            <person name="Mori M."/>
            <person name="Yoshida Y."/>
            <person name="Ohtoshi R."/>
            <person name="Malay A.D."/>
            <person name="Moran D.A.P."/>
            <person name="Tomita M."/>
            <person name="Numata K."/>
            <person name="Arakawa K."/>
        </authorList>
    </citation>
    <scope>NUCLEOTIDE SEQUENCE</scope>
</reference>
<dbReference type="Proteomes" id="UP000887159">
    <property type="component" value="Unassembled WGS sequence"/>
</dbReference>
<comment type="caution">
    <text evidence="2">The sequence shown here is derived from an EMBL/GenBank/DDBJ whole genome shotgun (WGS) entry which is preliminary data.</text>
</comment>
<dbReference type="AlphaFoldDB" id="A0A8X6VL34"/>
<organism evidence="2 3">
    <name type="scientific">Trichonephila clavipes</name>
    <name type="common">Golden silk orbweaver</name>
    <name type="synonym">Nephila clavipes</name>
    <dbReference type="NCBI Taxonomy" id="2585209"/>
    <lineage>
        <taxon>Eukaryota</taxon>
        <taxon>Metazoa</taxon>
        <taxon>Ecdysozoa</taxon>
        <taxon>Arthropoda</taxon>
        <taxon>Chelicerata</taxon>
        <taxon>Arachnida</taxon>
        <taxon>Araneae</taxon>
        <taxon>Araneomorphae</taxon>
        <taxon>Entelegynae</taxon>
        <taxon>Araneoidea</taxon>
        <taxon>Nephilidae</taxon>
        <taxon>Trichonephila</taxon>
    </lineage>
</organism>
<name>A0A8X6VL34_TRICX</name>
<keyword evidence="3" id="KW-1185">Reference proteome</keyword>